<name>A0A433U565_ELYCH</name>
<feature type="transmembrane region" description="Helical" evidence="1">
    <location>
        <begin position="123"/>
        <end position="146"/>
    </location>
</feature>
<dbReference type="EMBL" id="RQTK01000071">
    <property type="protein sequence ID" value="RUS88920.1"/>
    <property type="molecule type" value="Genomic_DNA"/>
</dbReference>
<protein>
    <submittedName>
        <fullName evidence="2">Uncharacterized protein</fullName>
    </submittedName>
</protein>
<organism evidence="2 3">
    <name type="scientific">Elysia chlorotica</name>
    <name type="common">Eastern emerald elysia</name>
    <name type="synonym">Sea slug</name>
    <dbReference type="NCBI Taxonomy" id="188477"/>
    <lineage>
        <taxon>Eukaryota</taxon>
        <taxon>Metazoa</taxon>
        <taxon>Spiralia</taxon>
        <taxon>Lophotrochozoa</taxon>
        <taxon>Mollusca</taxon>
        <taxon>Gastropoda</taxon>
        <taxon>Heterobranchia</taxon>
        <taxon>Euthyneura</taxon>
        <taxon>Panpulmonata</taxon>
        <taxon>Sacoglossa</taxon>
        <taxon>Placobranchoidea</taxon>
        <taxon>Plakobranchidae</taxon>
        <taxon>Elysia</taxon>
    </lineage>
</organism>
<evidence type="ECO:0000313" key="2">
    <source>
        <dbReference type="EMBL" id="RUS88920.1"/>
    </source>
</evidence>
<keyword evidence="1" id="KW-1133">Transmembrane helix</keyword>
<keyword evidence="3" id="KW-1185">Reference proteome</keyword>
<feature type="non-terminal residue" evidence="2">
    <location>
        <position position="163"/>
    </location>
</feature>
<comment type="caution">
    <text evidence="2">The sequence shown here is derived from an EMBL/GenBank/DDBJ whole genome shotgun (WGS) entry which is preliminary data.</text>
</comment>
<reference evidence="2 3" key="1">
    <citation type="submission" date="2019-01" db="EMBL/GenBank/DDBJ databases">
        <title>A draft genome assembly of the solar-powered sea slug Elysia chlorotica.</title>
        <authorList>
            <person name="Cai H."/>
            <person name="Li Q."/>
            <person name="Fang X."/>
            <person name="Li J."/>
            <person name="Curtis N.E."/>
            <person name="Altenburger A."/>
            <person name="Shibata T."/>
            <person name="Feng M."/>
            <person name="Maeda T."/>
            <person name="Schwartz J.A."/>
            <person name="Shigenobu S."/>
            <person name="Lundholm N."/>
            <person name="Nishiyama T."/>
            <person name="Yang H."/>
            <person name="Hasebe M."/>
            <person name="Li S."/>
            <person name="Pierce S.K."/>
            <person name="Wang J."/>
        </authorList>
    </citation>
    <scope>NUCLEOTIDE SEQUENCE [LARGE SCALE GENOMIC DNA]</scope>
    <source>
        <strain evidence="2">EC2010</strain>
        <tissue evidence="2">Whole organism of an adult</tissue>
    </source>
</reference>
<dbReference type="AlphaFoldDB" id="A0A433U565"/>
<feature type="non-terminal residue" evidence="2">
    <location>
        <position position="1"/>
    </location>
</feature>
<gene>
    <name evidence="2" type="ORF">EGW08_003359</name>
</gene>
<accession>A0A433U565</accession>
<proteinExistence type="predicted"/>
<evidence type="ECO:0000256" key="1">
    <source>
        <dbReference type="SAM" id="Phobius"/>
    </source>
</evidence>
<keyword evidence="1" id="KW-0472">Membrane</keyword>
<keyword evidence="1" id="KW-0812">Transmembrane</keyword>
<evidence type="ECO:0000313" key="3">
    <source>
        <dbReference type="Proteomes" id="UP000271974"/>
    </source>
</evidence>
<dbReference type="Proteomes" id="UP000271974">
    <property type="component" value="Unassembled WGS sequence"/>
</dbReference>
<sequence>ISVSLRHEDVHLGRLGGDDLHIQGFFTQVDHAPVRLVNANCRQLPIHLTRQSKSDFPYLGLHALAVDKLKRGKKRVKHDGRLLARSSFTENDGVDLALDLHDAALALEDVETLLELRLVYHDVLVALVVLLVGFGAGFGLAGLGWVDLNGAGPCRSAGFLWVF</sequence>